<gene>
    <name evidence="1" type="ORF">EDC57_1713</name>
</gene>
<keyword evidence="2" id="KW-1185">Reference proteome</keyword>
<proteinExistence type="predicted"/>
<reference evidence="1 2" key="1">
    <citation type="submission" date="2018-11" db="EMBL/GenBank/DDBJ databases">
        <title>Genomic Encyclopedia of Type Strains, Phase IV (KMG-IV): sequencing the most valuable type-strain genomes for metagenomic binning, comparative biology and taxonomic classification.</title>
        <authorList>
            <person name="Goeker M."/>
        </authorList>
    </citation>
    <scope>NUCLEOTIDE SEQUENCE [LARGE SCALE GENOMIC DNA]</scope>
    <source>
        <strain evidence="1 2">DSM 100275</strain>
    </source>
</reference>
<protein>
    <submittedName>
        <fullName evidence="1">Uncharacterized protein</fullName>
    </submittedName>
</protein>
<evidence type="ECO:0000313" key="1">
    <source>
        <dbReference type="EMBL" id="ROR32511.1"/>
    </source>
</evidence>
<organism evidence="1 2">
    <name type="scientific">Inmirania thermothiophila</name>
    <dbReference type="NCBI Taxonomy" id="1750597"/>
    <lineage>
        <taxon>Bacteria</taxon>
        <taxon>Pseudomonadati</taxon>
        <taxon>Pseudomonadota</taxon>
        <taxon>Gammaproteobacteria</taxon>
        <taxon>Chromatiales</taxon>
        <taxon>Ectothiorhodospiraceae</taxon>
        <taxon>Inmirania</taxon>
    </lineage>
</organism>
<sequence length="95" mass="10580">MHPESPPGPPAPRRCFCEIPLARLLRWVRLREAGYGTVELLRRARDAAEREEIAVVALLDVADEVLVREMAATGRDAAHLLACREALRRRLAGAD</sequence>
<dbReference type="AlphaFoldDB" id="A0A3N1Y1W2"/>
<comment type="caution">
    <text evidence="1">The sequence shown here is derived from an EMBL/GenBank/DDBJ whole genome shotgun (WGS) entry which is preliminary data.</text>
</comment>
<name>A0A3N1Y1W2_9GAMM</name>
<dbReference type="Proteomes" id="UP000276634">
    <property type="component" value="Unassembled WGS sequence"/>
</dbReference>
<accession>A0A3N1Y1W2</accession>
<evidence type="ECO:0000313" key="2">
    <source>
        <dbReference type="Proteomes" id="UP000276634"/>
    </source>
</evidence>
<dbReference type="RefSeq" id="WP_123401440.1">
    <property type="nucleotide sequence ID" value="NZ_RJVI01000002.1"/>
</dbReference>
<dbReference type="EMBL" id="RJVI01000002">
    <property type="protein sequence ID" value="ROR32511.1"/>
    <property type="molecule type" value="Genomic_DNA"/>
</dbReference>